<proteinExistence type="predicted"/>
<dbReference type="AlphaFoldDB" id="A0A150WR84"/>
<keyword evidence="2" id="KW-1185">Reference proteome</keyword>
<sequence length="62" mass="6773">MTIEYVLLLVCVFFFGIKAMVSAPAKAFKESGPRLAARVEQQLATGDGFRPGGSPLKWEEGR</sequence>
<name>A0A150WR84_BDEBC</name>
<gene>
    <name evidence="1" type="ORF">AZI86_07305</name>
</gene>
<accession>A0A150WR84</accession>
<comment type="caution">
    <text evidence="1">The sequence shown here is derived from an EMBL/GenBank/DDBJ whole genome shotgun (WGS) entry which is preliminary data.</text>
</comment>
<protein>
    <submittedName>
        <fullName evidence="1">Uncharacterized protein</fullName>
    </submittedName>
</protein>
<dbReference type="Proteomes" id="UP000075320">
    <property type="component" value="Unassembled WGS sequence"/>
</dbReference>
<evidence type="ECO:0000313" key="1">
    <source>
        <dbReference type="EMBL" id="KYG66834.1"/>
    </source>
</evidence>
<organism evidence="1 2">
    <name type="scientific">Bdellovibrio bacteriovorus</name>
    <dbReference type="NCBI Taxonomy" id="959"/>
    <lineage>
        <taxon>Bacteria</taxon>
        <taxon>Pseudomonadati</taxon>
        <taxon>Bdellovibrionota</taxon>
        <taxon>Bdellovibrionia</taxon>
        <taxon>Bdellovibrionales</taxon>
        <taxon>Pseudobdellovibrionaceae</taxon>
        <taxon>Bdellovibrio</taxon>
    </lineage>
</organism>
<evidence type="ECO:0000313" key="2">
    <source>
        <dbReference type="Proteomes" id="UP000075320"/>
    </source>
</evidence>
<reference evidence="1 2" key="1">
    <citation type="submission" date="2016-03" db="EMBL/GenBank/DDBJ databases">
        <authorList>
            <person name="Ploux O."/>
        </authorList>
    </citation>
    <scope>NUCLEOTIDE SEQUENCE [LARGE SCALE GENOMIC DNA]</scope>
    <source>
        <strain evidence="1 2">R0</strain>
    </source>
</reference>
<dbReference type="EMBL" id="LUKE01000001">
    <property type="protein sequence ID" value="KYG66834.1"/>
    <property type="molecule type" value="Genomic_DNA"/>
</dbReference>